<reference evidence="2 3" key="1">
    <citation type="submission" date="2019-03" db="EMBL/GenBank/DDBJ databases">
        <title>Genomic Encyclopedia of Type Strains, Phase IV (KMG-IV): sequencing the most valuable type-strain genomes for metagenomic binning, comparative biology and taxonomic classification.</title>
        <authorList>
            <person name="Goeker M."/>
        </authorList>
    </citation>
    <scope>NUCLEOTIDE SEQUENCE [LARGE SCALE GENOMIC DNA]</scope>
    <source>
        <strain evidence="2 3">DSM 44684</strain>
    </source>
</reference>
<gene>
    <name evidence="2" type="ORF">DFR71_0968</name>
</gene>
<proteinExistence type="predicted"/>
<sequence length="299" mass="32263">MDIADGAPSTDMVRRSAPPLEVSADRRGLLPVSPVRTVRAATGVARVALTAASEVTLWTLDTALGVTATVVRGSMAGHPPNEVLAEAENEVRDRLRHALGLPTGNRHHHEDGTPTLREQGAELLRLSASTTAAQPDTHPAYPGILAEITPDEARILRFLHVDGPQPAIDVRTGRQRAFGGERLISGLTMLGEHAGLRFPNRVPQYLPNLRRLGLIESTREPVGNPHRYQVIEAQEQVREALKRPGFGTKVTYRSILLTEFGADFVQTCLPVVINDGREVYPSSVDFGPDSSAPPQSVGG</sequence>
<dbReference type="Gene3D" id="3.30.110.190">
    <property type="match status" value="1"/>
</dbReference>
<comment type="caution">
    <text evidence="2">The sequence shown here is derived from an EMBL/GenBank/DDBJ whole genome shotgun (WGS) entry which is preliminary data.</text>
</comment>
<name>A0A4R1G7T7_9NOCA</name>
<accession>A0A4R1G7T7</accession>
<dbReference type="OrthoDB" id="3761621at2"/>
<dbReference type="InterPro" id="IPR025506">
    <property type="entry name" value="Abi_alpha"/>
</dbReference>
<evidence type="ECO:0000256" key="1">
    <source>
        <dbReference type="SAM" id="MobiDB-lite"/>
    </source>
</evidence>
<dbReference type="Pfam" id="PF14337">
    <property type="entry name" value="Abi_alpha"/>
    <property type="match status" value="1"/>
</dbReference>
<keyword evidence="3" id="KW-1185">Reference proteome</keyword>
<organism evidence="2 3">
    <name type="scientific">Nocardia alba</name>
    <dbReference type="NCBI Taxonomy" id="225051"/>
    <lineage>
        <taxon>Bacteria</taxon>
        <taxon>Bacillati</taxon>
        <taxon>Actinomycetota</taxon>
        <taxon>Actinomycetes</taxon>
        <taxon>Mycobacteriales</taxon>
        <taxon>Nocardiaceae</taxon>
        <taxon>Nocardia</taxon>
    </lineage>
</organism>
<dbReference type="STRING" id="1210063.GCA_001612665_03465"/>
<protein>
    <submittedName>
        <fullName evidence="2">Uncharacterized protein DUF4393</fullName>
    </submittedName>
</protein>
<feature type="region of interest" description="Disordered" evidence="1">
    <location>
        <begin position="1"/>
        <end position="20"/>
    </location>
</feature>
<dbReference type="AlphaFoldDB" id="A0A4R1G7T7"/>
<evidence type="ECO:0000313" key="2">
    <source>
        <dbReference type="EMBL" id="TCJ99981.1"/>
    </source>
</evidence>
<evidence type="ECO:0000313" key="3">
    <source>
        <dbReference type="Proteomes" id="UP000294856"/>
    </source>
</evidence>
<dbReference type="Proteomes" id="UP000294856">
    <property type="component" value="Unassembled WGS sequence"/>
</dbReference>
<dbReference type="RefSeq" id="WP_084472830.1">
    <property type="nucleotide sequence ID" value="NZ_SMFR01000001.1"/>
</dbReference>
<dbReference type="EMBL" id="SMFR01000001">
    <property type="protein sequence ID" value="TCJ99981.1"/>
    <property type="molecule type" value="Genomic_DNA"/>
</dbReference>